<reference evidence="2" key="1">
    <citation type="submission" date="2020-07" db="EMBL/GenBank/DDBJ databases">
        <authorList>
            <person name="Partida-Martinez L."/>
            <person name="Huntemann M."/>
            <person name="Clum A."/>
            <person name="Wang J."/>
            <person name="Palaniappan K."/>
            <person name="Ritter S."/>
            <person name="Chen I.-M."/>
            <person name="Stamatis D."/>
            <person name="Reddy T."/>
            <person name="O'Malley R."/>
            <person name="Daum C."/>
            <person name="Shapiro N."/>
            <person name="Ivanova N."/>
            <person name="Kyrpides N."/>
            <person name="Woyke T."/>
        </authorList>
    </citation>
    <scope>NUCLEOTIDE SEQUENCE [LARGE SCALE GENOMIC DNA]</scope>
    <source>
        <strain evidence="2">AT2.8</strain>
    </source>
</reference>
<gene>
    <name evidence="1" type="ORF">F4694_002423</name>
</gene>
<dbReference type="RefSeq" id="WP_034675142.1">
    <property type="nucleotide sequence ID" value="NZ_JARSIV010000016.1"/>
</dbReference>
<dbReference type="AlphaFoldDB" id="A0A852TA58"/>
<dbReference type="EMBL" id="JACCBX010000004">
    <property type="protein sequence ID" value="NYE05670.1"/>
    <property type="molecule type" value="Genomic_DNA"/>
</dbReference>
<protein>
    <submittedName>
        <fullName evidence="1">Benzoyl-CoA reductase/2-hydroxyglutaryl-CoA dehydratase subunit BcrC/BadD/HgdB</fullName>
    </submittedName>
</protein>
<evidence type="ECO:0000313" key="2">
    <source>
        <dbReference type="Proteomes" id="UP000548423"/>
    </source>
</evidence>
<sequence>MKIVFASTPGQEEEICELVRYIYSTVFPLYFTDKEISEFEQLKVLHTPDDFNTLKDAFQVMASMQTVISILESPTLDDQYAALFNKNVTNLQEFGLFFPFEFEQFVEAKNMKNSVFSIYTKAANELLV</sequence>
<reference evidence="2" key="2">
    <citation type="submission" date="2020-08" db="EMBL/GenBank/DDBJ databases">
        <title>The Agave Microbiome: Exploring the role of microbial communities in plant adaptations to desert environments.</title>
        <authorList>
            <person name="Partida-Martinez L.P."/>
        </authorList>
    </citation>
    <scope>NUCLEOTIDE SEQUENCE [LARGE SCALE GENOMIC DNA]</scope>
    <source>
        <strain evidence="2">AT2.8</strain>
    </source>
</reference>
<evidence type="ECO:0000313" key="1">
    <source>
        <dbReference type="EMBL" id="NYE05670.1"/>
    </source>
</evidence>
<accession>A0A852TA58</accession>
<organism evidence="1 2">
    <name type="scientific">Neobacillus niacini</name>
    <dbReference type="NCBI Taxonomy" id="86668"/>
    <lineage>
        <taxon>Bacteria</taxon>
        <taxon>Bacillati</taxon>
        <taxon>Bacillota</taxon>
        <taxon>Bacilli</taxon>
        <taxon>Bacillales</taxon>
        <taxon>Bacillaceae</taxon>
        <taxon>Neobacillus</taxon>
    </lineage>
</organism>
<dbReference type="Pfam" id="PF17326">
    <property type="entry name" value="DUF5365"/>
    <property type="match status" value="1"/>
</dbReference>
<name>A0A852TA58_9BACI</name>
<comment type="caution">
    <text evidence="1">The sequence shown here is derived from an EMBL/GenBank/DDBJ whole genome shotgun (WGS) entry which is preliminary data.</text>
</comment>
<dbReference type="InterPro" id="IPR020355">
    <property type="entry name" value="Uncharacterised_YhcU"/>
</dbReference>
<proteinExistence type="predicted"/>
<dbReference type="Proteomes" id="UP000548423">
    <property type="component" value="Unassembled WGS sequence"/>
</dbReference>